<protein>
    <submittedName>
        <fullName evidence="1">ATGSL07 (Glucan synthase-like 7)</fullName>
    </submittedName>
</protein>
<proteinExistence type="predicted"/>
<dbReference type="AlphaFoldDB" id="A0A0A8ZM05"/>
<reference evidence="1" key="1">
    <citation type="submission" date="2014-09" db="EMBL/GenBank/DDBJ databases">
        <authorList>
            <person name="Magalhaes I.L.F."/>
            <person name="Oliveira U."/>
            <person name="Santos F.R."/>
            <person name="Vidigal T.H.D.A."/>
            <person name="Brescovit A.D."/>
            <person name="Santos A.J."/>
        </authorList>
    </citation>
    <scope>NUCLEOTIDE SEQUENCE</scope>
    <source>
        <tissue evidence="1">Shoot tissue taken approximately 20 cm above the soil surface</tissue>
    </source>
</reference>
<reference evidence="1" key="2">
    <citation type="journal article" date="2015" name="Data Brief">
        <title>Shoot transcriptome of the giant reed, Arundo donax.</title>
        <authorList>
            <person name="Barrero R.A."/>
            <person name="Guerrero F.D."/>
            <person name="Moolhuijzen P."/>
            <person name="Goolsby J.A."/>
            <person name="Tidwell J."/>
            <person name="Bellgard S.E."/>
            <person name="Bellgard M.I."/>
        </authorList>
    </citation>
    <scope>NUCLEOTIDE SEQUENCE</scope>
    <source>
        <tissue evidence="1">Shoot tissue taken approximately 20 cm above the soil surface</tissue>
    </source>
</reference>
<dbReference type="EMBL" id="GBRH01258059">
    <property type="protein sequence ID" value="JAD39836.1"/>
    <property type="molecule type" value="Transcribed_RNA"/>
</dbReference>
<sequence length="22" mass="2317">MQSLLKITACTPVATLLKALNS</sequence>
<accession>A0A0A8ZM05</accession>
<organism evidence="1">
    <name type="scientific">Arundo donax</name>
    <name type="common">Giant reed</name>
    <name type="synonym">Donax arundinaceus</name>
    <dbReference type="NCBI Taxonomy" id="35708"/>
    <lineage>
        <taxon>Eukaryota</taxon>
        <taxon>Viridiplantae</taxon>
        <taxon>Streptophyta</taxon>
        <taxon>Embryophyta</taxon>
        <taxon>Tracheophyta</taxon>
        <taxon>Spermatophyta</taxon>
        <taxon>Magnoliopsida</taxon>
        <taxon>Liliopsida</taxon>
        <taxon>Poales</taxon>
        <taxon>Poaceae</taxon>
        <taxon>PACMAD clade</taxon>
        <taxon>Arundinoideae</taxon>
        <taxon>Arundineae</taxon>
        <taxon>Arundo</taxon>
    </lineage>
</organism>
<name>A0A0A8ZM05_ARUDO</name>
<evidence type="ECO:0000313" key="1">
    <source>
        <dbReference type="EMBL" id="JAD39836.1"/>
    </source>
</evidence>